<dbReference type="RefSeq" id="XP_066710942.1">
    <property type="nucleotide sequence ID" value="XM_066861832.1"/>
</dbReference>
<feature type="compositionally biased region" description="Basic residues" evidence="1">
    <location>
        <begin position="286"/>
        <end position="297"/>
    </location>
</feature>
<feature type="region of interest" description="Disordered" evidence="1">
    <location>
        <begin position="247"/>
        <end position="297"/>
    </location>
</feature>
<protein>
    <submittedName>
        <fullName evidence="2">Uncharacterized protein</fullName>
    </submittedName>
</protein>
<name>A0ABR1TSI4_9PEZI</name>
<dbReference type="GeneID" id="92094895"/>
<feature type="compositionally biased region" description="Low complexity" evidence="1">
    <location>
        <begin position="266"/>
        <end position="277"/>
    </location>
</feature>
<evidence type="ECO:0000313" key="2">
    <source>
        <dbReference type="EMBL" id="KAK8048693.1"/>
    </source>
</evidence>
<evidence type="ECO:0000313" key="3">
    <source>
        <dbReference type="Proteomes" id="UP001480595"/>
    </source>
</evidence>
<feature type="region of interest" description="Disordered" evidence="1">
    <location>
        <begin position="185"/>
        <end position="211"/>
    </location>
</feature>
<accession>A0ABR1TSI4</accession>
<dbReference type="Proteomes" id="UP001480595">
    <property type="component" value="Unassembled WGS sequence"/>
</dbReference>
<evidence type="ECO:0000256" key="1">
    <source>
        <dbReference type="SAM" id="MobiDB-lite"/>
    </source>
</evidence>
<gene>
    <name evidence="2" type="ORF">PG994_010423</name>
</gene>
<organism evidence="2 3">
    <name type="scientific">Apiospora phragmitis</name>
    <dbReference type="NCBI Taxonomy" id="2905665"/>
    <lineage>
        <taxon>Eukaryota</taxon>
        <taxon>Fungi</taxon>
        <taxon>Dikarya</taxon>
        <taxon>Ascomycota</taxon>
        <taxon>Pezizomycotina</taxon>
        <taxon>Sordariomycetes</taxon>
        <taxon>Xylariomycetidae</taxon>
        <taxon>Amphisphaeriales</taxon>
        <taxon>Apiosporaceae</taxon>
        <taxon>Apiospora</taxon>
    </lineage>
</organism>
<proteinExistence type="predicted"/>
<feature type="compositionally biased region" description="Basic and acidic residues" evidence="1">
    <location>
        <begin position="185"/>
        <end position="199"/>
    </location>
</feature>
<dbReference type="EMBL" id="JAQQWL010000011">
    <property type="protein sequence ID" value="KAK8048693.1"/>
    <property type="molecule type" value="Genomic_DNA"/>
</dbReference>
<reference evidence="2 3" key="1">
    <citation type="submission" date="2023-01" db="EMBL/GenBank/DDBJ databases">
        <title>Analysis of 21 Apiospora genomes using comparative genomics revels a genus with tremendous synthesis potential of carbohydrate active enzymes and secondary metabolites.</title>
        <authorList>
            <person name="Sorensen T."/>
        </authorList>
    </citation>
    <scope>NUCLEOTIDE SEQUENCE [LARGE SCALE GENOMIC DNA]</scope>
    <source>
        <strain evidence="2 3">CBS 135458</strain>
    </source>
</reference>
<keyword evidence="3" id="KW-1185">Reference proteome</keyword>
<comment type="caution">
    <text evidence="2">The sequence shown here is derived from an EMBL/GenBank/DDBJ whole genome shotgun (WGS) entry which is preliminary data.</text>
</comment>
<sequence length="297" mass="32920">MTGMRLSRWARLARAPRLDHANASIRGIGSNSSSNSQKILTSATFSRGAASNRNFQAGSLPELPEPTLFGNGELSERFDSSAEIAAFFRSQRVAPAHNMWSIKIPKARIAGITMQVCSRHCVDFNHMKYLDNVEHPMRKTIIDMYTGWADRPLWYSGVGHGAKPIVNSKAKRWIQRGIREALRERGYDRDGQVERRDGSRAGGKAPPPLYGTLKVQSHVPVVLCRHTFPQVLEAMRQALDAAEPHLIGDGNKSWATRRPGQKQGLRHGNGNSSGKSSKSPKDFKKPPPRRRGVAALI</sequence>